<evidence type="ECO:0000256" key="3">
    <source>
        <dbReference type="ARBA" id="ARBA00022475"/>
    </source>
</evidence>
<evidence type="ECO:0000256" key="2">
    <source>
        <dbReference type="ARBA" id="ARBA00022448"/>
    </source>
</evidence>
<evidence type="ECO:0000259" key="11">
    <source>
        <dbReference type="Pfam" id="PF00999"/>
    </source>
</evidence>
<evidence type="ECO:0000256" key="5">
    <source>
        <dbReference type="ARBA" id="ARBA00022989"/>
    </source>
</evidence>
<evidence type="ECO:0000256" key="9">
    <source>
        <dbReference type="ARBA" id="ARBA00023201"/>
    </source>
</evidence>
<comment type="function">
    <text evidence="10">Na(+)/H(+) antiporter that extrudes sodium in exchange for external protons.</text>
</comment>
<feature type="transmembrane region" description="Helical" evidence="10">
    <location>
        <begin position="84"/>
        <end position="107"/>
    </location>
</feature>
<dbReference type="EMBL" id="BAABAT010000043">
    <property type="protein sequence ID" value="GAA4261040.1"/>
    <property type="molecule type" value="Genomic_DNA"/>
</dbReference>
<gene>
    <name evidence="12" type="ORF">GCM10022255_092090</name>
</gene>
<name>A0ABP8DPG1_9ACTN</name>
<evidence type="ECO:0000313" key="12">
    <source>
        <dbReference type="EMBL" id="GAA4261040.1"/>
    </source>
</evidence>
<feature type="transmembrane region" description="Helical" evidence="10">
    <location>
        <begin position="335"/>
        <end position="356"/>
    </location>
</feature>
<evidence type="ECO:0000256" key="6">
    <source>
        <dbReference type="ARBA" id="ARBA00023053"/>
    </source>
</evidence>
<evidence type="ECO:0000313" key="13">
    <source>
        <dbReference type="Proteomes" id="UP001500620"/>
    </source>
</evidence>
<comment type="similarity">
    <text evidence="10">Belongs to the monovalent cation:proton antiporter 1 (CPA1) transporter (TC 2.A.36) family.</text>
</comment>
<feature type="transmembrane region" description="Helical" evidence="10">
    <location>
        <begin position="184"/>
        <end position="202"/>
    </location>
</feature>
<sequence>MNGAAFSLLALLLAAIGLYALSLRIAVPYPILLVLGGMAIGFVPGMTQVRLSPEVVLQVFLPPLLYHAGYYSTPRELRRHFRPIALLCFGLVLVTAAAVAAAGHYVAGLSWPVALALGAILSPTDSLAATAIASRLGVPRRVITLLEGEGLFNDATALVLFRVTVAAVVAGTGSFDAGRALEQFTVGTAGGVLVGLGAGWLVGELRARTSDPVVGVTLTIFGAYAAYHAAEHFGFSGVLGSLVCGLYLGWRIPAVATPASRLLGKPVWQMIVYLLSAALFLLLGLQLRPMLAALTDFRAVDIVVVAALLAAVVVLTRVAWMLLVPHMLPRAERLVVGWSGMRGAVSLAVALALPVHTASGAPFPDREAVILLAFGVVLATLVVPGITLPILIRATRVARTDGGDGDAEARARLTATEAAMVHLEQLVLRDGLDQRTVGRLEDVYRYRRDELANRAGVLQDAAHRQRAERAASLELVDVQRHTLLRLHREGAISTDVLHRIQREFDLQHALLLANPDGGRREPPGFHGDRASWRGWVSRR</sequence>
<keyword evidence="2 10" id="KW-0813">Transport</keyword>
<dbReference type="InterPro" id="IPR004705">
    <property type="entry name" value="Cation/H_exchanger_CPA1_bac"/>
</dbReference>
<evidence type="ECO:0000256" key="1">
    <source>
        <dbReference type="ARBA" id="ARBA00004651"/>
    </source>
</evidence>
<keyword evidence="4 10" id="KW-0812">Transmembrane</keyword>
<dbReference type="PANTHER" id="PTHR10110">
    <property type="entry name" value="SODIUM/HYDROGEN EXCHANGER"/>
    <property type="match status" value="1"/>
</dbReference>
<evidence type="ECO:0000256" key="7">
    <source>
        <dbReference type="ARBA" id="ARBA00023065"/>
    </source>
</evidence>
<feature type="transmembrane region" description="Helical" evidence="10">
    <location>
        <begin position="150"/>
        <end position="172"/>
    </location>
</feature>
<keyword evidence="13" id="KW-1185">Reference proteome</keyword>
<dbReference type="InterPro" id="IPR018422">
    <property type="entry name" value="Cation/H_exchanger_CPA1"/>
</dbReference>
<keyword evidence="8 10" id="KW-0472">Membrane</keyword>
<dbReference type="InterPro" id="IPR006153">
    <property type="entry name" value="Cation/H_exchanger_TM"/>
</dbReference>
<protein>
    <submittedName>
        <fullName evidence="12">Na+/H+ antiporter</fullName>
    </submittedName>
</protein>
<keyword evidence="9 10" id="KW-0739">Sodium transport</keyword>
<dbReference type="NCBIfam" id="TIGR00831">
    <property type="entry name" value="a_cpa1"/>
    <property type="match status" value="1"/>
</dbReference>
<evidence type="ECO:0000256" key="8">
    <source>
        <dbReference type="ARBA" id="ARBA00023136"/>
    </source>
</evidence>
<feature type="transmembrane region" description="Helical" evidence="10">
    <location>
        <begin position="209"/>
        <end position="227"/>
    </location>
</feature>
<dbReference type="Pfam" id="PF00999">
    <property type="entry name" value="Na_H_Exchanger"/>
    <property type="match status" value="1"/>
</dbReference>
<dbReference type="Proteomes" id="UP001500620">
    <property type="component" value="Unassembled WGS sequence"/>
</dbReference>
<accession>A0ABP8DPG1</accession>
<comment type="caution">
    <text evidence="12">The sequence shown here is derived from an EMBL/GenBank/DDBJ whole genome shotgun (WGS) entry which is preliminary data.</text>
</comment>
<dbReference type="RefSeq" id="WP_345137938.1">
    <property type="nucleotide sequence ID" value="NZ_BAABAT010000043.1"/>
</dbReference>
<evidence type="ECO:0000256" key="10">
    <source>
        <dbReference type="RuleBase" id="RU366002"/>
    </source>
</evidence>
<feature type="transmembrane region" description="Helical" evidence="10">
    <location>
        <begin position="270"/>
        <end position="287"/>
    </location>
</feature>
<reference evidence="13" key="1">
    <citation type="journal article" date="2019" name="Int. J. Syst. Evol. Microbiol.">
        <title>The Global Catalogue of Microorganisms (GCM) 10K type strain sequencing project: providing services to taxonomists for standard genome sequencing and annotation.</title>
        <authorList>
            <consortium name="The Broad Institute Genomics Platform"/>
            <consortium name="The Broad Institute Genome Sequencing Center for Infectious Disease"/>
            <person name="Wu L."/>
            <person name="Ma J."/>
        </authorList>
    </citation>
    <scope>NUCLEOTIDE SEQUENCE [LARGE SCALE GENOMIC DNA]</scope>
    <source>
        <strain evidence="13">JCM 17441</strain>
    </source>
</reference>
<feature type="transmembrane region" description="Helical" evidence="10">
    <location>
        <begin position="30"/>
        <end position="47"/>
    </location>
</feature>
<keyword evidence="6 10" id="KW-0915">Sodium</keyword>
<feature type="transmembrane region" description="Helical" evidence="10">
    <location>
        <begin position="299"/>
        <end position="323"/>
    </location>
</feature>
<feature type="transmembrane region" description="Helical" evidence="10">
    <location>
        <begin position="233"/>
        <end position="250"/>
    </location>
</feature>
<dbReference type="Gene3D" id="6.10.140.1330">
    <property type="match status" value="1"/>
</dbReference>
<keyword evidence="3 10" id="KW-1003">Cell membrane</keyword>
<feature type="transmembrane region" description="Helical" evidence="10">
    <location>
        <begin position="113"/>
        <end position="138"/>
    </location>
</feature>
<feature type="domain" description="Cation/H+ exchanger transmembrane" evidence="11">
    <location>
        <begin position="12"/>
        <end position="392"/>
    </location>
</feature>
<comment type="subcellular location">
    <subcellularLocation>
        <location evidence="1 10">Cell membrane</location>
        <topology evidence="1 10">Multi-pass membrane protein</topology>
    </subcellularLocation>
</comment>
<organism evidence="12 13">
    <name type="scientific">Dactylosporangium darangshiense</name>
    <dbReference type="NCBI Taxonomy" id="579108"/>
    <lineage>
        <taxon>Bacteria</taxon>
        <taxon>Bacillati</taxon>
        <taxon>Actinomycetota</taxon>
        <taxon>Actinomycetes</taxon>
        <taxon>Micromonosporales</taxon>
        <taxon>Micromonosporaceae</taxon>
        <taxon>Dactylosporangium</taxon>
    </lineage>
</organism>
<proteinExistence type="inferred from homology"/>
<keyword evidence="7 10" id="KW-0406">Ion transport</keyword>
<feature type="transmembrane region" description="Helical" evidence="10">
    <location>
        <begin position="368"/>
        <end position="392"/>
    </location>
</feature>
<keyword evidence="5 10" id="KW-1133">Transmembrane helix</keyword>
<evidence type="ECO:0000256" key="4">
    <source>
        <dbReference type="ARBA" id="ARBA00022692"/>
    </source>
</evidence>
<keyword evidence="10" id="KW-0050">Antiport</keyword>
<dbReference type="PANTHER" id="PTHR10110:SF86">
    <property type="entry name" value="SODIUM_HYDROGEN EXCHANGER 7"/>
    <property type="match status" value="1"/>
</dbReference>